<accession>A0A3N2CP56</accession>
<evidence type="ECO:0000313" key="2">
    <source>
        <dbReference type="EMBL" id="ROR89311.1"/>
    </source>
</evidence>
<proteinExistence type="predicted"/>
<comment type="caution">
    <text evidence="2">The sequence shown here is derived from an EMBL/GenBank/DDBJ whole genome shotgun (WGS) entry which is preliminary data.</text>
</comment>
<dbReference type="Pfam" id="PF03358">
    <property type="entry name" value="FMN_red"/>
    <property type="match status" value="1"/>
</dbReference>
<dbReference type="RefSeq" id="WP_123388694.1">
    <property type="nucleotide sequence ID" value="NZ_RKHO01000001.1"/>
</dbReference>
<dbReference type="InterPro" id="IPR029039">
    <property type="entry name" value="Flavoprotein-like_sf"/>
</dbReference>
<dbReference type="GO" id="GO:0010181">
    <property type="term" value="F:FMN binding"/>
    <property type="evidence" value="ECO:0007669"/>
    <property type="project" value="TreeGrafter"/>
</dbReference>
<organism evidence="2 3">
    <name type="scientific">Nocardioides aurantiacus</name>
    <dbReference type="NCBI Taxonomy" id="86796"/>
    <lineage>
        <taxon>Bacteria</taxon>
        <taxon>Bacillati</taxon>
        <taxon>Actinomycetota</taxon>
        <taxon>Actinomycetes</taxon>
        <taxon>Propionibacteriales</taxon>
        <taxon>Nocardioidaceae</taxon>
        <taxon>Nocardioides</taxon>
    </lineage>
</organism>
<name>A0A3N2CP56_9ACTN</name>
<evidence type="ECO:0000259" key="1">
    <source>
        <dbReference type="Pfam" id="PF03358"/>
    </source>
</evidence>
<evidence type="ECO:0000313" key="3">
    <source>
        <dbReference type="Proteomes" id="UP000281738"/>
    </source>
</evidence>
<keyword evidence="3" id="KW-1185">Reference proteome</keyword>
<feature type="domain" description="NADPH-dependent FMN reductase-like" evidence="1">
    <location>
        <begin position="1"/>
        <end position="146"/>
    </location>
</feature>
<dbReference type="GO" id="GO:0016491">
    <property type="term" value="F:oxidoreductase activity"/>
    <property type="evidence" value="ECO:0007669"/>
    <property type="project" value="InterPro"/>
</dbReference>
<gene>
    <name evidence="2" type="ORF">EDD33_0131</name>
</gene>
<dbReference type="InterPro" id="IPR005025">
    <property type="entry name" value="FMN_Rdtase-like_dom"/>
</dbReference>
<sequence length="182" mass="18672">MKILMLVGSLRAGSWTGELVATVPGLLPEGVRAEVYAGLGDLPHYDQDLDGDAAPASVLAFREALGGADALVVATPEYNGSIPGVLKNAIDWASRPRGAAPIDGLPAAVLSVSPSPRGAQWAREDLVKVLRVAGAQPLDDALGVATVHETVVDGAITDADVEAALRLLVGRLVDAGRERVAA</sequence>
<reference evidence="2 3" key="1">
    <citation type="submission" date="2018-11" db="EMBL/GenBank/DDBJ databases">
        <title>Sequencing the genomes of 1000 actinobacteria strains.</title>
        <authorList>
            <person name="Klenk H.-P."/>
        </authorList>
    </citation>
    <scope>NUCLEOTIDE SEQUENCE [LARGE SCALE GENOMIC DNA]</scope>
    <source>
        <strain evidence="2 3">DSM 12652</strain>
    </source>
</reference>
<dbReference type="Proteomes" id="UP000281738">
    <property type="component" value="Unassembled WGS sequence"/>
</dbReference>
<dbReference type="GO" id="GO:0005829">
    <property type="term" value="C:cytosol"/>
    <property type="evidence" value="ECO:0007669"/>
    <property type="project" value="TreeGrafter"/>
</dbReference>
<dbReference type="OrthoDB" id="9812295at2"/>
<dbReference type="EMBL" id="RKHO01000001">
    <property type="protein sequence ID" value="ROR89311.1"/>
    <property type="molecule type" value="Genomic_DNA"/>
</dbReference>
<dbReference type="AlphaFoldDB" id="A0A3N2CP56"/>
<dbReference type="PANTHER" id="PTHR30543:SF21">
    <property type="entry name" value="NAD(P)H-DEPENDENT FMN REDUCTASE LOT6"/>
    <property type="match status" value="1"/>
</dbReference>
<dbReference type="SUPFAM" id="SSF52218">
    <property type="entry name" value="Flavoproteins"/>
    <property type="match status" value="1"/>
</dbReference>
<protein>
    <submittedName>
        <fullName evidence="2">NAD(P)H-dependent FMN reductase</fullName>
    </submittedName>
</protein>
<dbReference type="Gene3D" id="3.40.50.360">
    <property type="match status" value="1"/>
</dbReference>
<dbReference type="PANTHER" id="PTHR30543">
    <property type="entry name" value="CHROMATE REDUCTASE"/>
    <property type="match status" value="1"/>
</dbReference>
<dbReference type="InterPro" id="IPR050712">
    <property type="entry name" value="NAD(P)H-dep_reductase"/>
</dbReference>